<accession>A0A914I010</accession>
<feature type="compositionally biased region" description="Acidic residues" evidence="1">
    <location>
        <begin position="36"/>
        <end position="45"/>
    </location>
</feature>
<name>A0A914I010_GLORO</name>
<dbReference type="Proteomes" id="UP000887572">
    <property type="component" value="Unplaced"/>
</dbReference>
<feature type="compositionally biased region" description="Acidic residues" evidence="1">
    <location>
        <begin position="183"/>
        <end position="194"/>
    </location>
</feature>
<evidence type="ECO:0000256" key="1">
    <source>
        <dbReference type="SAM" id="MobiDB-lite"/>
    </source>
</evidence>
<evidence type="ECO:0000313" key="2">
    <source>
        <dbReference type="Proteomes" id="UP000887572"/>
    </source>
</evidence>
<feature type="compositionally biased region" description="Basic and acidic residues" evidence="1">
    <location>
        <begin position="125"/>
        <end position="141"/>
    </location>
</feature>
<feature type="region of interest" description="Disordered" evidence="1">
    <location>
        <begin position="162"/>
        <end position="202"/>
    </location>
</feature>
<feature type="region of interest" description="Disordered" evidence="1">
    <location>
        <begin position="71"/>
        <end position="141"/>
    </location>
</feature>
<dbReference type="AlphaFoldDB" id="A0A914I010"/>
<evidence type="ECO:0000313" key="3">
    <source>
        <dbReference type="WBParaSite" id="Gr19_v10_g5353.t2"/>
    </source>
</evidence>
<organism evidence="2 3">
    <name type="scientific">Globodera rostochiensis</name>
    <name type="common">Golden nematode worm</name>
    <name type="synonym">Heterodera rostochiensis</name>
    <dbReference type="NCBI Taxonomy" id="31243"/>
    <lineage>
        <taxon>Eukaryota</taxon>
        <taxon>Metazoa</taxon>
        <taxon>Ecdysozoa</taxon>
        <taxon>Nematoda</taxon>
        <taxon>Chromadorea</taxon>
        <taxon>Rhabditida</taxon>
        <taxon>Tylenchina</taxon>
        <taxon>Tylenchomorpha</taxon>
        <taxon>Tylenchoidea</taxon>
        <taxon>Heteroderidae</taxon>
        <taxon>Heteroderinae</taxon>
        <taxon>Globodera</taxon>
    </lineage>
</organism>
<protein>
    <submittedName>
        <fullName evidence="3">Uncharacterized protein</fullName>
    </submittedName>
</protein>
<keyword evidence="2" id="KW-1185">Reference proteome</keyword>
<reference evidence="3" key="1">
    <citation type="submission" date="2022-11" db="UniProtKB">
        <authorList>
            <consortium name="WormBaseParasite"/>
        </authorList>
    </citation>
    <scope>IDENTIFICATION</scope>
</reference>
<dbReference type="WBParaSite" id="Gr19_v10_g5353.t2">
    <property type="protein sequence ID" value="Gr19_v10_g5353.t2"/>
    <property type="gene ID" value="Gr19_v10_g5353"/>
</dbReference>
<proteinExistence type="predicted"/>
<feature type="region of interest" description="Disordered" evidence="1">
    <location>
        <begin position="20"/>
        <end position="53"/>
    </location>
</feature>
<sequence length="202" mass="22411">MSQGKIRICLKRALTSTSSSFLPLQAKKKGGKSENDEAADDVESDGTDKNLSDGAIGEKWAHLLFSTDRTRQITSSASPVRRQNRPPSPESSSLSADSSEGEEDDNPLPAAFKVTNGAQSSDESGAERSEHEEEVIRRSKQIRNRERWELLKYKMLISSCCTPSNSGQDGIKPSQENGRGEGEKEEEQWDEETEREFVFSLL</sequence>